<dbReference type="InterPro" id="IPR029063">
    <property type="entry name" value="SAM-dependent_MTases_sf"/>
</dbReference>
<keyword evidence="2" id="KW-0698">rRNA processing</keyword>
<keyword evidence="11" id="KW-1185">Reference proteome</keyword>
<feature type="compositionally biased region" description="Low complexity" evidence="8">
    <location>
        <begin position="23"/>
        <end position="34"/>
    </location>
</feature>
<dbReference type="SUPFAM" id="SSF53335">
    <property type="entry name" value="S-adenosyl-L-methionine-dependent methyltransferases"/>
    <property type="match status" value="1"/>
</dbReference>
<feature type="domain" description="Ribosomal RNA methyltransferase FtsJ" evidence="9">
    <location>
        <begin position="55"/>
        <end position="241"/>
    </location>
</feature>
<evidence type="ECO:0000256" key="1">
    <source>
        <dbReference type="ARBA" id="ARBA00009258"/>
    </source>
</evidence>
<evidence type="ECO:0000256" key="2">
    <source>
        <dbReference type="ARBA" id="ARBA00022552"/>
    </source>
</evidence>
<comment type="similarity">
    <text evidence="1">Belongs to the class I-like SAM-binding methyltransferase superfamily. RNA methyltransferase RlmE family.</text>
</comment>
<feature type="active site" description="Proton acceptor" evidence="7">
    <location>
        <position position="198"/>
    </location>
</feature>
<dbReference type="GeneID" id="42007040"/>
<dbReference type="HAMAP" id="MF_01547">
    <property type="entry name" value="RNA_methyltr_E"/>
    <property type="match status" value="1"/>
</dbReference>
<dbReference type="InterPro" id="IPR015507">
    <property type="entry name" value="rRNA-MeTfrase_E"/>
</dbReference>
<dbReference type="CDD" id="cd02440">
    <property type="entry name" value="AdoMet_MTases"/>
    <property type="match status" value="1"/>
</dbReference>
<sequence length="251" mass="28144">MKPWPSLLHLDTRLSTPSTSLKTRTPSRTSISTPKQWFERQIRDPYVKLRQQSDYRSRAAFKLIEIQKSHKIFKYGMAVLDLGAAPGSWSQVALEYIADNKPPTSDKPPGRVIGVDLQAIDLLPGATFIQGDILCPKARDQIKALIPDGQHVDVVISDMACPSMGLKAKENAVNNELFETARDTAMMFLKQRGTFVCKFFQGSFETDQRRALESVFKKVSLEKPAASRSTSSENYFVATGFRTRGNNRQIS</sequence>
<dbReference type="PIRSF" id="PIRSF005461">
    <property type="entry name" value="23S_rRNA_mtase"/>
    <property type="match status" value="1"/>
</dbReference>
<dbReference type="InterPro" id="IPR002877">
    <property type="entry name" value="RNA_MeTrfase_FtsJ_dom"/>
</dbReference>
<feature type="region of interest" description="Disordered" evidence="8">
    <location>
        <begin position="15"/>
        <end position="34"/>
    </location>
</feature>
<comment type="caution">
    <text evidence="10">The sequence shown here is derived from an EMBL/GenBank/DDBJ whole genome shotgun (WGS) entry which is preliminary data.</text>
</comment>
<organism evidence="10 11">
    <name type="scientific">Synchytrium microbalum</name>
    <dbReference type="NCBI Taxonomy" id="1806994"/>
    <lineage>
        <taxon>Eukaryota</taxon>
        <taxon>Fungi</taxon>
        <taxon>Fungi incertae sedis</taxon>
        <taxon>Chytridiomycota</taxon>
        <taxon>Chytridiomycota incertae sedis</taxon>
        <taxon>Chytridiomycetes</taxon>
        <taxon>Synchytriales</taxon>
        <taxon>Synchytriaceae</taxon>
        <taxon>Synchytrium</taxon>
    </lineage>
</organism>
<dbReference type="GO" id="GO:0008650">
    <property type="term" value="F:rRNA (uridine-2'-O-)-methyltransferase activity"/>
    <property type="evidence" value="ECO:0007669"/>
    <property type="project" value="TreeGrafter"/>
</dbReference>
<protein>
    <recommendedName>
        <fullName evidence="6">rRNA methyltransferase 2, mitochondrial</fullName>
    </recommendedName>
</protein>
<dbReference type="Proteomes" id="UP000319731">
    <property type="component" value="Unassembled WGS sequence"/>
</dbReference>
<reference evidence="10 11" key="1">
    <citation type="journal article" date="2019" name="Sci. Rep.">
        <title>Comparative genomics of chytrid fungi reveal insights into the obligate biotrophic and pathogenic lifestyle of Synchytrium endobioticum.</title>
        <authorList>
            <person name="van de Vossenberg B.T.L.H."/>
            <person name="Warris S."/>
            <person name="Nguyen H.D.T."/>
            <person name="van Gent-Pelzer M.P.E."/>
            <person name="Joly D.L."/>
            <person name="van de Geest H.C."/>
            <person name="Bonants P.J.M."/>
            <person name="Smith D.S."/>
            <person name="Levesque C.A."/>
            <person name="van der Lee T.A.J."/>
        </authorList>
    </citation>
    <scope>NUCLEOTIDE SEQUENCE [LARGE SCALE GENOMIC DNA]</scope>
    <source>
        <strain evidence="10 11">JEL517</strain>
    </source>
</reference>
<dbReference type="OrthoDB" id="20105at2759"/>
<gene>
    <name evidence="10" type="ORF">SmJEL517_g05817</name>
</gene>
<keyword evidence="5 7" id="KW-0949">S-adenosyl-L-methionine</keyword>
<accession>A0A507BTM0</accession>
<dbReference type="EMBL" id="QEAO01000060">
    <property type="protein sequence ID" value="TPX30678.1"/>
    <property type="molecule type" value="Genomic_DNA"/>
</dbReference>
<dbReference type="Pfam" id="PF01728">
    <property type="entry name" value="FtsJ"/>
    <property type="match status" value="1"/>
</dbReference>
<evidence type="ECO:0000256" key="6">
    <source>
        <dbReference type="ARBA" id="ARBA00041184"/>
    </source>
</evidence>
<proteinExistence type="inferred from homology"/>
<dbReference type="RefSeq" id="XP_031022291.1">
    <property type="nucleotide sequence ID" value="XM_031171743.1"/>
</dbReference>
<evidence type="ECO:0000256" key="3">
    <source>
        <dbReference type="ARBA" id="ARBA00022603"/>
    </source>
</evidence>
<evidence type="ECO:0000313" key="10">
    <source>
        <dbReference type="EMBL" id="TPX30678.1"/>
    </source>
</evidence>
<evidence type="ECO:0000256" key="5">
    <source>
        <dbReference type="ARBA" id="ARBA00022691"/>
    </source>
</evidence>
<keyword evidence="3" id="KW-0489">Methyltransferase</keyword>
<dbReference type="PANTHER" id="PTHR10920:SF18">
    <property type="entry name" value="RRNA METHYLTRANSFERASE 2, MITOCHONDRIAL"/>
    <property type="match status" value="1"/>
</dbReference>
<name>A0A507BTM0_9FUNG</name>
<evidence type="ECO:0000259" key="9">
    <source>
        <dbReference type="Pfam" id="PF01728"/>
    </source>
</evidence>
<dbReference type="STRING" id="1806994.A0A507BTM0"/>
<dbReference type="GO" id="GO:0005739">
    <property type="term" value="C:mitochondrion"/>
    <property type="evidence" value="ECO:0007669"/>
    <property type="project" value="TreeGrafter"/>
</dbReference>
<keyword evidence="4" id="KW-0808">Transferase</keyword>
<dbReference type="Gene3D" id="3.40.50.150">
    <property type="entry name" value="Vaccinia Virus protein VP39"/>
    <property type="match status" value="1"/>
</dbReference>
<dbReference type="InterPro" id="IPR050082">
    <property type="entry name" value="RNA_methyltr_RlmE"/>
</dbReference>
<evidence type="ECO:0000256" key="7">
    <source>
        <dbReference type="PIRSR" id="PIRSR005461-1"/>
    </source>
</evidence>
<evidence type="ECO:0000256" key="4">
    <source>
        <dbReference type="ARBA" id="ARBA00022679"/>
    </source>
</evidence>
<evidence type="ECO:0000313" key="11">
    <source>
        <dbReference type="Proteomes" id="UP000319731"/>
    </source>
</evidence>
<dbReference type="AlphaFoldDB" id="A0A507BTM0"/>
<dbReference type="PANTHER" id="PTHR10920">
    <property type="entry name" value="RIBOSOMAL RNA METHYLTRANSFERASE"/>
    <property type="match status" value="1"/>
</dbReference>
<evidence type="ECO:0000256" key="8">
    <source>
        <dbReference type="SAM" id="MobiDB-lite"/>
    </source>
</evidence>